<keyword evidence="4" id="KW-1185">Reference proteome</keyword>
<protein>
    <submittedName>
        <fullName evidence="3">Uncharacterized protein</fullName>
    </submittedName>
</protein>
<evidence type="ECO:0000313" key="4">
    <source>
        <dbReference type="Proteomes" id="UP001229421"/>
    </source>
</evidence>
<keyword evidence="2" id="KW-0472">Membrane</keyword>
<keyword evidence="2" id="KW-0812">Transmembrane</keyword>
<dbReference type="EMBL" id="JAUHHV010000009">
    <property type="protein sequence ID" value="KAK1412241.1"/>
    <property type="molecule type" value="Genomic_DNA"/>
</dbReference>
<evidence type="ECO:0000313" key="3">
    <source>
        <dbReference type="EMBL" id="KAK1412241.1"/>
    </source>
</evidence>
<feature type="transmembrane region" description="Helical" evidence="2">
    <location>
        <begin position="24"/>
        <end position="46"/>
    </location>
</feature>
<dbReference type="AlphaFoldDB" id="A0AAD8K0T6"/>
<dbReference type="Proteomes" id="UP001229421">
    <property type="component" value="Unassembled WGS sequence"/>
</dbReference>
<organism evidence="3 4">
    <name type="scientific">Tagetes erecta</name>
    <name type="common">African marigold</name>
    <dbReference type="NCBI Taxonomy" id="13708"/>
    <lineage>
        <taxon>Eukaryota</taxon>
        <taxon>Viridiplantae</taxon>
        <taxon>Streptophyta</taxon>
        <taxon>Embryophyta</taxon>
        <taxon>Tracheophyta</taxon>
        <taxon>Spermatophyta</taxon>
        <taxon>Magnoliopsida</taxon>
        <taxon>eudicotyledons</taxon>
        <taxon>Gunneridae</taxon>
        <taxon>Pentapetalae</taxon>
        <taxon>asterids</taxon>
        <taxon>campanulids</taxon>
        <taxon>Asterales</taxon>
        <taxon>Asteraceae</taxon>
        <taxon>Asteroideae</taxon>
        <taxon>Heliantheae alliance</taxon>
        <taxon>Tageteae</taxon>
        <taxon>Tagetes</taxon>
    </lineage>
</organism>
<evidence type="ECO:0000256" key="2">
    <source>
        <dbReference type="SAM" id="Phobius"/>
    </source>
</evidence>
<name>A0AAD8K0T6_TARER</name>
<evidence type="ECO:0000256" key="1">
    <source>
        <dbReference type="SAM" id="MobiDB-lite"/>
    </source>
</evidence>
<comment type="caution">
    <text evidence="3">The sequence shown here is derived from an EMBL/GenBank/DDBJ whole genome shotgun (WGS) entry which is preliminary data.</text>
</comment>
<accession>A0AAD8K0T6</accession>
<keyword evidence="2" id="KW-1133">Transmembrane helix</keyword>
<gene>
    <name evidence="3" type="ORF">QVD17_33328</name>
</gene>
<proteinExistence type="predicted"/>
<feature type="region of interest" description="Disordered" evidence="1">
    <location>
        <begin position="55"/>
        <end position="80"/>
    </location>
</feature>
<reference evidence="3" key="1">
    <citation type="journal article" date="2023" name="bioRxiv">
        <title>Improved chromosome-level genome assembly for marigold (Tagetes erecta).</title>
        <authorList>
            <person name="Jiang F."/>
            <person name="Yuan L."/>
            <person name="Wang S."/>
            <person name="Wang H."/>
            <person name="Xu D."/>
            <person name="Wang A."/>
            <person name="Fan W."/>
        </authorList>
    </citation>
    <scope>NUCLEOTIDE SEQUENCE</scope>
    <source>
        <strain evidence="3">WSJ</strain>
        <tissue evidence="3">Leaf</tissue>
    </source>
</reference>
<sequence>MTLIINAEWLTCLLNFVFSKLHSYFSYVLVRMLWLYQILITDFVAFENQRIGLANGGRDNGPTGVIEGNGTSSNGRYHKK</sequence>
<feature type="compositionally biased region" description="Polar residues" evidence="1">
    <location>
        <begin position="69"/>
        <end position="80"/>
    </location>
</feature>